<reference evidence="1" key="1">
    <citation type="submission" date="2021-02" db="EMBL/GenBank/DDBJ databases">
        <authorList>
            <person name="Nowell W R."/>
        </authorList>
    </citation>
    <scope>NUCLEOTIDE SEQUENCE</scope>
</reference>
<sequence>MALVSYLNAYRTRKELNLVKFIRYRVKKEKLLRVIDKSGIFRIGHKNDYEQKAEGYRQKTGAYMELETNPSPIAYDKVVHLLNQLRSKKHIEAWQLNKMMPKREDVELFILIYLEKISKIGFSADLWKTSSYLWNLT</sequence>
<name>A0A815Q1I0_9BILA</name>
<dbReference type="EMBL" id="CAJNOQ010019805">
    <property type="protein sequence ID" value="CAF1457291.1"/>
    <property type="molecule type" value="Genomic_DNA"/>
</dbReference>
<evidence type="ECO:0000313" key="1">
    <source>
        <dbReference type="EMBL" id="CAF1457291.1"/>
    </source>
</evidence>
<accession>A0A815Q1I0</accession>
<protein>
    <submittedName>
        <fullName evidence="1">Uncharacterized protein</fullName>
    </submittedName>
</protein>
<dbReference type="OrthoDB" id="10051491at2759"/>
<evidence type="ECO:0000313" key="2">
    <source>
        <dbReference type="EMBL" id="CAF4328763.1"/>
    </source>
</evidence>
<dbReference type="Proteomes" id="UP000663829">
    <property type="component" value="Unassembled WGS sequence"/>
</dbReference>
<proteinExistence type="predicted"/>
<gene>
    <name evidence="1" type="ORF">GPM918_LOCUS34951</name>
    <name evidence="2" type="ORF">SRO942_LOCUS35666</name>
</gene>
<dbReference type="AlphaFoldDB" id="A0A815Q1I0"/>
<keyword evidence="3" id="KW-1185">Reference proteome</keyword>
<evidence type="ECO:0000313" key="3">
    <source>
        <dbReference type="Proteomes" id="UP000663829"/>
    </source>
</evidence>
<organism evidence="1 3">
    <name type="scientific">Didymodactylos carnosus</name>
    <dbReference type="NCBI Taxonomy" id="1234261"/>
    <lineage>
        <taxon>Eukaryota</taxon>
        <taxon>Metazoa</taxon>
        <taxon>Spiralia</taxon>
        <taxon>Gnathifera</taxon>
        <taxon>Rotifera</taxon>
        <taxon>Eurotatoria</taxon>
        <taxon>Bdelloidea</taxon>
        <taxon>Philodinida</taxon>
        <taxon>Philodinidae</taxon>
        <taxon>Didymodactylos</taxon>
    </lineage>
</organism>
<dbReference type="EMBL" id="CAJOBC010085261">
    <property type="protein sequence ID" value="CAF4328763.1"/>
    <property type="molecule type" value="Genomic_DNA"/>
</dbReference>
<dbReference type="Proteomes" id="UP000681722">
    <property type="component" value="Unassembled WGS sequence"/>
</dbReference>
<comment type="caution">
    <text evidence="1">The sequence shown here is derived from an EMBL/GenBank/DDBJ whole genome shotgun (WGS) entry which is preliminary data.</text>
</comment>